<name>A0A2K8ZBJ4_9BACT</name>
<reference evidence="1 2" key="1">
    <citation type="submission" date="2017-11" db="EMBL/GenBank/DDBJ databases">
        <title>Taxonomic description and genome sequences of Spirosoma HA7 sp. nov., isolated from pollen microhabitat of Corylus avellana.</title>
        <authorList>
            <person name="Ambika Manirajan B."/>
            <person name="Suarez C."/>
            <person name="Ratering S."/>
            <person name="Geissler-Plaum R."/>
            <person name="Cardinale M."/>
            <person name="Sylvia S."/>
        </authorList>
    </citation>
    <scope>NUCLEOTIDE SEQUENCE [LARGE SCALE GENOMIC DNA]</scope>
    <source>
        <strain evidence="1 2">HA7</strain>
    </source>
</reference>
<evidence type="ECO:0000313" key="2">
    <source>
        <dbReference type="Proteomes" id="UP000232883"/>
    </source>
</evidence>
<accession>A0A2K8ZBJ4</accession>
<organism evidence="1 2">
    <name type="scientific">Spirosoma pollinicola</name>
    <dbReference type="NCBI Taxonomy" id="2057025"/>
    <lineage>
        <taxon>Bacteria</taxon>
        <taxon>Pseudomonadati</taxon>
        <taxon>Bacteroidota</taxon>
        <taxon>Cytophagia</taxon>
        <taxon>Cytophagales</taxon>
        <taxon>Cytophagaceae</taxon>
        <taxon>Spirosoma</taxon>
    </lineage>
</organism>
<gene>
    <name evidence="1" type="ORF">CWM47_06010</name>
</gene>
<evidence type="ECO:0000313" key="1">
    <source>
        <dbReference type="EMBL" id="AUD07189.1"/>
    </source>
</evidence>
<dbReference type="Proteomes" id="UP000232883">
    <property type="component" value="Chromosome"/>
</dbReference>
<dbReference type="KEGG" id="spir:CWM47_06010"/>
<dbReference type="EMBL" id="CP025096">
    <property type="protein sequence ID" value="AUD07189.1"/>
    <property type="molecule type" value="Genomic_DNA"/>
</dbReference>
<sequence>MATWTSFLALLGCSSTAQNQTVRGPMSISYSLERDYRLNLFTNNSSGNLIGTHTTSYFNINYQGKPVVLTSKEGKKAQIWEARFLTDAPKTAILATSNSIFLITDDAGQVHTSTVVGDVGDLCTYQWLDSEHGQPGRAQSSTPTDNSGASRFLSGGRFLLVDERSVLDVHTLAIYPFDLISEGSIKRTDGFVRVSTRLVSFSPGKTQLVFLGTRYNNQRNRSEYAMLGVDFVKNQVYAVPFRPSDMQFIWAEDATSDWFATYFDWTTDSGGKEILSVHPYTQHPPWHGRWAQDPGEGQPIRYELKPVLPGMFDHFMSWAKKQYPAIEPRVERSEGMISAVFTINGSVFNLYVRDDYKSLSLQSTDQTLLRTIGDQFDGELRKGRFQEGFSEMDPD</sequence>
<proteinExistence type="predicted"/>
<dbReference type="OrthoDB" id="923118at2"/>
<protein>
    <submittedName>
        <fullName evidence="1">Uncharacterized protein</fullName>
    </submittedName>
</protein>
<keyword evidence="2" id="KW-1185">Reference proteome</keyword>
<dbReference type="AlphaFoldDB" id="A0A2K8ZBJ4"/>